<evidence type="ECO:0000313" key="3">
    <source>
        <dbReference type="Proteomes" id="UP000183649"/>
    </source>
</evidence>
<feature type="transmembrane region" description="Helical" evidence="1">
    <location>
        <begin position="52"/>
        <end position="73"/>
    </location>
</feature>
<dbReference type="AlphaFoldDB" id="A0A0K6HZD5"/>
<feature type="transmembrane region" description="Helical" evidence="1">
    <location>
        <begin position="21"/>
        <end position="45"/>
    </location>
</feature>
<evidence type="ECO:0000313" key="2">
    <source>
        <dbReference type="EMBL" id="CUA96402.1"/>
    </source>
</evidence>
<keyword evidence="1" id="KW-0472">Membrane</keyword>
<gene>
    <name evidence="2" type="ORF">Ga0061069_104121</name>
</gene>
<protein>
    <submittedName>
        <fullName evidence="2">Uncharacterized protein</fullName>
    </submittedName>
</protein>
<feature type="transmembrane region" description="Helical" evidence="1">
    <location>
        <begin position="130"/>
        <end position="152"/>
    </location>
</feature>
<feature type="transmembrane region" description="Helical" evidence="1">
    <location>
        <begin position="105"/>
        <end position="124"/>
    </location>
</feature>
<proteinExistence type="predicted"/>
<sequence length="191" mass="19491">MRAEDARRASLISAAAFSGSAWLWGGASLAGPALSITLLLWIALGQSAPERLLVAAAYYLSGSWPIVGAVLGYWGPHHIAAAVGAWFGTSLLLASPWGTPPRRGGLLAALVSTALPPLGVIGWLSPLTAAGALFPATGWLGIIYLMMMTVALPSALHGNTAARWLLASLIGLALGANCAARLAPEPHLPSG</sequence>
<evidence type="ECO:0000256" key="1">
    <source>
        <dbReference type="SAM" id="Phobius"/>
    </source>
</evidence>
<name>A0A0K6HZD5_9BURK</name>
<reference evidence="3" key="1">
    <citation type="submission" date="2015-08" db="EMBL/GenBank/DDBJ databases">
        <authorList>
            <person name="Varghese N."/>
        </authorList>
    </citation>
    <scope>NUCLEOTIDE SEQUENCE [LARGE SCALE GENOMIC DNA]</scope>
    <source>
        <strain evidence="3">DSM 18181</strain>
    </source>
</reference>
<dbReference type="STRING" id="339866.GCA_001418255_01355"/>
<keyword evidence="1" id="KW-0812">Transmembrane</keyword>
<keyword evidence="1" id="KW-1133">Transmembrane helix</keyword>
<organism evidence="2 3">
    <name type="scientific">Thiomonas bhubaneswarensis</name>
    <dbReference type="NCBI Taxonomy" id="339866"/>
    <lineage>
        <taxon>Bacteria</taxon>
        <taxon>Pseudomonadati</taxon>
        <taxon>Pseudomonadota</taxon>
        <taxon>Betaproteobacteria</taxon>
        <taxon>Burkholderiales</taxon>
        <taxon>Thiomonas</taxon>
    </lineage>
</organism>
<accession>A0A0K6HZD5</accession>
<dbReference type="EMBL" id="CYHF01000004">
    <property type="protein sequence ID" value="CUA96402.1"/>
    <property type="molecule type" value="Genomic_DNA"/>
</dbReference>
<feature type="transmembrane region" description="Helical" evidence="1">
    <location>
        <begin position="79"/>
        <end position="98"/>
    </location>
</feature>
<dbReference type="Proteomes" id="UP000183649">
    <property type="component" value="Unassembled WGS sequence"/>
</dbReference>
<feature type="transmembrane region" description="Helical" evidence="1">
    <location>
        <begin position="164"/>
        <end position="183"/>
    </location>
</feature>
<keyword evidence="3" id="KW-1185">Reference proteome</keyword>